<sequence>MLKWDEDFFNQYMDDLQMHLFGGMSLAEIIDLAKRDHHRARRLLNLHILRNRVVFHDFYKRREELGIQSIFDQGISALFHEMERSPVKHEIVKVLGIEESMIESKVGKYELKEFQKDLLAYGMYWRKRKGDLANLRQKIQDERNFGELD</sequence>
<evidence type="ECO:0000313" key="2">
    <source>
        <dbReference type="Proteomes" id="UP001220962"/>
    </source>
</evidence>
<dbReference type="Proteomes" id="UP001220962">
    <property type="component" value="Chromosome"/>
</dbReference>
<dbReference type="EMBL" id="CP118101">
    <property type="protein sequence ID" value="WDH83355.1"/>
    <property type="molecule type" value="Genomic_DNA"/>
</dbReference>
<protein>
    <submittedName>
        <fullName evidence="1">Uncharacterized protein</fullName>
    </submittedName>
</protein>
<evidence type="ECO:0000313" key="1">
    <source>
        <dbReference type="EMBL" id="WDH83355.1"/>
    </source>
</evidence>
<accession>A0AAX3N3T5</accession>
<reference evidence="1" key="1">
    <citation type="submission" date="2023-02" db="EMBL/GenBank/DDBJ databases">
        <title>Pathogen: clinical or host-associated sample.</title>
        <authorList>
            <person name="Hergert J."/>
            <person name="Casey R."/>
            <person name="Wagner J."/>
            <person name="Young E.L."/>
            <person name="Oakeson K.F."/>
        </authorList>
    </citation>
    <scope>NUCLEOTIDE SEQUENCE</scope>
    <source>
        <strain evidence="1">2022CK-00830</strain>
    </source>
</reference>
<dbReference type="RefSeq" id="WP_274359491.1">
    <property type="nucleotide sequence ID" value="NZ_CP118101.1"/>
</dbReference>
<organism evidence="1 2">
    <name type="scientific">Paenibacillus urinalis</name>
    <dbReference type="NCBI Taxonomy" id="521520"/>
    <lineage>
        <taxon>Bacteria</taxon>
        <taxon>Bacillati</taxon>
        <taxon>Bacillota</taxon>
        <taxon>Bacilli</taxon>
        <taxon>Bacillales</taxon>
        <taxon>Paenibacillaceae</taxon>
        <taxon>Paenibacillus</taxon>
    </lineage>
</organism>
<dbReference type="AlphaFoldDB" id="A0AAX3N3T5"/>
<gene>
    <name evidence="1" type="ORF">PUW23_03670</name>
</gene>
<name>A0AAX3N3T5_9BACL</name>
<proteinExistence type="predicted"/>